<dbReference type="InterPro" id="IPR000182">
    <property type="entry name" value="GNAT_dom"/>
</dbReference>
<reference evidence="2" key="1">
    <citation type="submission" date="2023-03" db="EMBL/GenBank/DDBJ databases">
        <authorList>
            <person name="Shen W."/>
            <person name="Cai J."/>
        </authorList>
    </citation>
    <scope>NUCLEOTIDE SEQUENCE</scope>
    <source>
        <strain evidence="2">P69-2</strain>
    </source>
</reference>
<accession>A0AAE4KXL9</accession>
<dbReference type="Gene3D" id="3.40.630.30">
    <property type="match status" value="1"/>
</dbReference>
<dbReference type="AlphaFoldDB" id="A0AAE4KXL9"/>
<protein>
    <submittedName>
        <fullName evidence="2">GNAT family N-acetyltransferase</fullName>
    </submittedName>
</protein>
<evidence type="ECO:0000313" key="3">
    <source>
        <dbReference type="Proteomes" id="UP001180842"/>
    </source>
</evidence>
<dbReference type="Pfam" id="PF00583">
    <property type="entry name" value="Acetyltransf_1"/>
    <property type="match status" value="1"/>
</dbReference>
<dbReference type="Proteomes" id="UP001180842">
    <property type="component" value="Unassembled WGS sequence"/>
</dbReference>
<dbReference type="EMBL" id="JARQAI010000026">
    <property type="protein sequence ID" value="MDT2738020.1"/>
    <property type="molecule type" value="Genomic_DNA"/>
</dbReference>
<name>A0AAE4KXL9_9ENTE</name>
<evidence type="ECO:0000259" key="1">
    <source>
        <dbReference type="PROSITE" id="PS51186"/>
    </source>
</evidence>
<dbReference type="InterPro" id="IPR016181">
    <property type="entry name" value="Acyl_CoA_acyltransferase"/>
</dbReference>
<proteinExistence type="predicted"/>
<organism evidence="2 3">
    <name type="scientific">Enterococcus pseudoavium</name>
    <dbReference type="NCBI Taxonomy" id="44007"/>
    <lineage>
        <taxon>Bacteria</taxon>
        <taxon>Bacillati</taxon>
        <taxon>Bacillota</taxon>
        <taxon>Bacilli</taxon>
        <taxon>Lactobacillales</taxon>
        <taxon>Enterococcaceae</taxon>
        <taxon>Enterococcus</taxon>
    </lineage>
</organism>
<dbReference type="CDD" id="cd04301">
    <property type="entry name" value="NAT_SF"/>
    <property type="match status" value="1"/>
</dbReference>
<dbReference type="RefSeq" id="WP_311797492.1">
    <property type="nucleotide sequence ID" value="NZ_JARQAI010000026.1"/>
</dbReference>
<dbReference type="SUPFAM" id="SSF55729">
    <property type="entry name" value="Acyl-CoA N-acyltransferases (Nat)"/>
    <property type="match status" value="1"/>
</dbReference>
<gene>
    <name evidence="2" type="ORF">P7H00_12955</name>
</gene>
<feature type="domain" description="N-acetyltransferase" evidence="1">
    <location>
        <begin position="31"/>
        <end position="178"/>
    </location>
</feature>
<dbReference type="GO" id="GO:0016747">
    <property type="term" value="F:acyltransferase activity, transferring groups other than amino-acyl groups"/>
    <property type="evidence" value="ECO:0007669"/>
    <property type="project" value="InterPro"/>
</dbReference>
<evidence type="ECO:0000313" key="2">
    <source>
        <dbReference type="EMBL" id="MDT2738020.1"/>
    </source>
</evidence>
<comment type="caution">
    <text evidence="2">The sequence shown here is derived from an EMBL/GenBank/DDBJ whole genome shotgun (WGS) entry which is preliminary data.</text>
</comment>
<dbReference type="PROSITE" id="PS51186">
    <property type="entry name" value="GNAT"/>
    <property type="match status" value="1"/>
</dbReference>
<sequence>MLDKTVSFIPFTMFRSYNAPPLANTQLPPGYRLVFYQPGDEKDWCQIETAVLEFETEQQAASYFERSFAPYPEELKRRMLFIENPKGEKVATFTAWWTADHSPRLHWLAVLPTEQRKGLARALAIKVTQLLHEYYPDQDLYLSTQTWSHSAVKLYQQLNYEIFRNQDYQKIQDILTAADKKH</sequence>